<evidence type="ECO:0000313" key="4">
    <source>
        <dbReference type="Proteomes" id="UP001290101"/>
    </source>
</evidence>
<dbReference type="RefSeq" id="WP_322443244.1">
    <property type="nucleotide sequence ID" value="NZ_JAXOTQ010000051.1"/>
</dbReference>
<keyword evidence="4" id="KW-1185">Reference proteome</keyword>
<evidence type="ECO:0000256" key="2">
    <source>
        <dbReference type="SAM" id="Phobius"/>
    </source>
</evidence>
<comment type="caution">
    <text evidence="3">The sequence shown here is derived from an EMBL/GenBank/DDBJ whole genome shotgun (WGS) entry which is preliminary data.</text>
</comment>
<organism evidence="3 4">
    <name type="scientific">Micromonospora sicca</name>
    <dbReference type="NCBI Taxonomy" id="2202420"/>
    <lineage>
        <taxon>Bacteria</taxon>
        <taxon>Bacillati</taxon>
        <taxon>Actinomycetota</taxon>
        <taxon>Actinomycetes</taxon>
        <taxon>Micromonosporales</taxon>
        <taxon>Micromonosporaceae</taxon>
        <taxon>Micromonospora</taxon>
    </lineage>
</organism>
<accession>A0ABU5JMB5</accession>
<evidence type="ECO:0000256" key="1">
    <source>
        <dbReference type="SAM" id="MobiDB-lite"/>
    </source>
</evidence>
<feature type="transmembrane region" description="Helical" evidence="2">
    <location>
        <begin position="39"/>
        <end position="60"/>
    </location>
</feature>
<feature type="transmembrane region" description="Helical" evidence="2">
    <location>
        <begin position="67"/>
        <end position="87"/>
    </location>
</feature>
<dbReference type="InterPro" id="IPR021235">
    <property type="entry name" value="DUF2637"/>
</dbReference>
<feature type="region of interest" description="Disordered" evidence="1">
    <location>
        <begin position="134"/>
        <end position="188"/>
    </location>
</feature>
<proteinExistence type="predicted"/>
<gene>
    <name evidence="3" type="ORF">U2F25_30115</name>
</gene>
<keyword evidence="2" id="KW-0472">Membrane</keyword>
<dbReference type="Proteomes" id="UP001290101">
    <property type="component" value="Unassembled WGS sequence"/>
</dbReference>
<keyword evidence="2" id="KW-1133">Transmembrane helix</keyword>
<dbReference type="EMBL" id="JAXOTQ010000051">
    <property type="protein sequence ID" value="MDZ5493667.1"/>
    <property type="molecule type" value="Genomic_DNA"/>
</dbReference>
<evidence type="ECO:0000313" key="3">
    <source>
        <dbReference type="EMBL" id="MDZ5493667.1"/>
    </source>
</evidence>
<sequence length="217" mass="22305">MNARRIASMAGTVAVTVIAAVGSYDHMRELAHRAGQGPLLAALLPLSVDGMILVATLALNDGRRSRWSAWLAFLVGVAASLAANVLVADPHPVARVVSAWPAVALLLTVEVLARSGKGLEVPAEPVAQQAIAAPEGPEVAAPSGCAEESAEGPSKPHSGPDSPEPEQPGRKRRPVAETRRLALGMLAEPGTTREAVAAALGISDRRLRTVLNGPVAA</sequence>
<reference evidence="3 4" key="1">
    <citation type="submission" date="2023-12" db="EMBL/GenBank/DDBJ databases">
        <title>Micromonospora sp. nov., isolated from Atacama Desert.</title>
        <authorList>
            <person name="Carro L."/>
            <person name="Golinska P."/>
            <person name="Klenk H.-P."/>
            <person name="Goodfellow M."/>
        </authorList>
    </citation>
    <scope>NUCLEOTIDE SEQUENCE [LARGE SCALE GENOMIC DNA]</scope>
    <source>
        <strain evidence="3 4">4G53</strain>
    </source>
</reference>
<name>A0ABU5JMB5_9ACTN</name>
<dbReference type="Pfam" id="PF10935">
    <property type="entry name" value="DUF2637"/>
    <property type="match status" value="1"/>
</dbReference>
<keyword evidence="2" id="KW-0812">Transmembrane</keyword>
<protein>
    <submittedName>
        <fullName evidence="3">DUF2637 domain-containing protein</fullName>
    </submittedName>
</protein>